<feature type="transmembrane region" description="Helical" evidence="5">
    <location>
        <begin position="16"/>
        <end position="37"/>
    </location>
</feature>
<evidence type="ECO:0000256" key="3">
    <source>
        <dbReference type="ARBA" id="ARBA00022440"/>
    </source>
</evidence>
<keyword evidence="6" id="KW-0966">Cell projection</keyword>
<evidence type="ECO:0000313" key="7">
    <source>
        <dbReference type="Proteomes" id="UP000011523"/>
    </source>
</evidence>
<evidence type="ECO:0000256" key="1">
    <source>
        <dbReference type="ARBA" id="ARBA00004618"/>
    </source>
</evidence>
<keyword evidence="5" id="KW-0812">Transmembrane</keyword>
<accession>M0DVU5</accession>
<dbReference type="PANTHER" id="PTHR35903:SF1">
    <property type="entry name" value="FLAGELLIN B1"/>
    <property type="match status" value="1"/>
</dbReference>
<dbReference type="AlphaFoldDB" id="M0DVU5"/>
<proteinExistence type="inferred from homology"/>
<keyword evidence="5" id="KW-1133">Transmembrane helix</keyword>
<keyword evidence="3 4" id="KW-0974">Archaeal flagellum</keyword>
<evidence type="ECO:0000256" key="2">
    <source>
        <dbReference type="ARBA" id="ARBA00010256"/>
    </source>
</evidence>
<protein>
    <recommendedName>
        <fullName evidence="4">Flagellin</fullName>
    </recommendedName>
</protein>
<dbReference type="PATRIC" id="fig|1227485.3.peg.1214"/>
<comment type="similarity">
    <text evidence="2 4">Belongs to the archaeal flagellin family.</text>
</comment>
<dbReference type="InterPro" id="IPR002774">
    <property type="entry name" value="Flagellin_arc-type"/>
</dbReference>
<dbReference type="GO" id="GO:0005198">
    <property type="term" value="F:structural molecule activity"/>
    <property type="evidence" value="ECO:0007669"/>
    <property type="project" value="InterPro"/>
</dbReference>
<reference evidence="6 7" key="1">
    <citation type="journal article" date="2014" name="PLoS Genet.">
        <title>Phylogenetically driven sequencing of extremely halophilic archaea reveals strategies for static and dynamic osmo-response.</title>
        <authorList>
            <person name="Becker E.A."/>
            <person name="Seitzer P.M."/>
            <person name="Tritt A."/>
            <person name="Larsen D."/>
            <person name="Krusor M."/>
            <person name="Yao A.I."/>
            <person name="Wu D."/>
            <person name="Madern D."/>
            <person name="Eisen J.A."/>
            <person name="Darling A.E."/>
            <person name="Facciotti M.T."/>
        </authorList>
    </citation>
    <scope>NUCLEOTIDE SEQUENCE [LARGE SCALE GENOMIC DNA]</scope>
    <source>
        <strain evidence="6 7">DSM 14210</strain>
    </source>
</reference>
<evidence type="ECO:0000256" key="4">
    <source>
        <dbReference type="RuleBase" id="RU361282"/>
    </source>
</evidence>
<dbReference type="RefSeq" id="WP_006628949.1">
    <property type="nucleotide sequence ID" value="NZ_AOJD01000034.1"/>
</dbReference>
<dbReference type="NCBIfam" id="TIGR02537">
    <property type="entry name" value="arch_flag_Nterm"/>
    <property type="match status" value="1"/>
</dbReference>
<dbReference type="GO" id="GO:0097588">
    <property type="term" value="P:archaeal or bacterial-type flagellum-dependent cell motility"/>
    <property type="evidence" value="ECO:0007669"/>
    <property type="project" value="InterPro"/>
</dbReference>
<name>M0DVU5_9EURY</name>
<dbReference type="InterPro" id="IPR013373">
    <property type="entry name" value="Flagellin/pilin_N_arc"/>
</dbReference>
<comment type="caution">
    <text evidence="6">The sequence shown here is derived from an EMBL/GenBank/DDBJ whole genome shotgun (WGS) entry which is preliminary data.</text>
</comment>
<keyword evidence="5" id="KW-0472">Membrane</keyword>
<dbReference type="GO" id="GO:0097589">
    <property type="term" value="C:archaeal-type flagellum"/>
    <property type="evidence" value="ECO:0007669"/>
    <property type="project" value="UniProtKB-SubCell"/>
</dbReference>
<dbReference type="Proteomes" id="UP000011523">
    <property type="component" value="Unassembled WGS sequence"/>
</dbReference>
<sequence>MFETILDEEERGQVGIGTLIVFIAMVLVAAIAAGVLINTAGFLQTQAEATGEESTSQVSDRLQVVSTSGNVTDLNISNTSTERAIDELQVTVAQSPGAGNIDLTEVTVELIGTGGQVTGELSQNEIDIFTGDSDDVVLTDSGDRAEITLNLNNSTGEFGYNLEPDGSDGGLNAGDSLSVTFTTASGATTSVELRVPTTLTDEQTSVRL</sequence>
<keyword evidence="7" id="KW-1185">Reference proteome</keyword>
<dbReference type="EMBL" id="AOJD01000034">
    <property type="protein sequence ID" value="ELZ38837.1"/>
    <property type="molecule type" value="Genomic_DNA"/>
</dbReference>
<gene>
    <name evidence="6" type="ORF">C472_06305</name>
</gene>
<keyword evidence="6" id="KW-0969">Cilium</keyword>
<dbReference type="Pfam" id="PF01917">
    <property type="entry name" value="Flagellin_arch-type"/>
    <property type="match status" value="1"/>
</dbReference>
<dbReference type="OrthoDB" id="102632at2157"/>
<keyword evidence="6" id="KW-0282">Flagellum</keyword>
<dbReference type="PANTHER" id="PTHR35903">
    <property type="entry name" value="FLAGELLIN B1"/>
    <property type="match status" value="1"/>
</dbReference>
<organism evidence="6 7">
    <name type="scientific">Halorubrum tebenquichense DSM 14210</name>
    <dbReference type="NCBI Taxonomy" id="1227485"/>
    <lineage>
        <taxon>Archaea</taxon>
        <taxon>Methanobacteriati</taxon>
        <taxon>Methanobacteriota</taxon>
        <taxon>Stenosarchaea group</taxon>
        <taxon>Halobacteria</taxon>
        <taxon>Halobacteriales</taxon>
        <taxon>Haloferacaceae</taxon>
        <taxon>Halorubrum</taxon>
    </lineage>
</organism>
<evidence type="ECO:0000313" key="6">
    <source>
        <dbReference type="EMBL" id="ELZ38837.1"/>
    </source>
</evidence>
<comment type="function">
    <text evidence="4">Flagellin is the subunit protein which polymerizes to form the filaments of archaeal flagella.</text>
</comment>
<evidence type="ECO:0000256" key="5">
    <source>
        <dbReference type="SAM" id="Phobius"/>
    </source>
</evidence>
<comment type="subcellular location">
    <subcellularLocation>
        <location evidence="1 4">Archaeal flagellum</location>
    </subcellularLocation>
</comment>